<dbReference type="InterPro" id="IPR004573">
    <property type="entry name" value="rRNA_ssu_MeTfrase_B"/>
</dbReference>
<evidence type="ECO:0000256" key="10">
    <source>
        <dbReference type="ARBA" id="ARBA00022884"/>
    </source>
</evidence>
<dbReference type="NCBIfam" id="TIGR00563">
    <property type="entry name" value="rsmB"/>
    <property type="match status" value="1"/>
</dbReference>
<evidence type="ECO:0000256" key="4">
    <source>
        <dbReference type="ARBA" id="ARBA00012140"/>
    </source>
</evidence>
<dbReference type="AlphaFoldDB" id="A0A381QTB6"/>
<protein>
    <recommendedName>
        <fullName evidence="4">16S rRNA (cytosine(967)-C(5))-methyltransferase</fullName>
        <ecNumber evidence="4">2.1.1.176</ecNumber>
    </recommendedName>
    <alternativeName>
        <fullName evidence="11">16S rRNA m5C967 methyltransferase</fullName>
    </alternativeName>
    <alternativeName>
        <fullName evidence="12">rRNA (cytosine-C(5)-)-methyltransferase RsmB</fullName>
    </alternativeName>
</protein>
<evidence type="ECO:0000256" key="12">
    <source>
        <dbReference type="ARBA" id="ARBA00031088"/>
    </source>
</evidence>
<keyword evidence="10" id="KW-0694">RNA-binding</keyword>
<evidence type="ECO:0000256" key="5">
    <source>
        <dbReference type="ARBA" id="ARBA00022490"/>
    </source>
</evidence>
<evidence type="ECO:0000256" key="7">
    <source>
        <dbReference type="ARBA" id="ARBA00022603"/>
    </source>
</evidence>
<comment type="catalytic activity">
    <reaction evidence="13">
        <text>cytidine(967) in 16S rRNA + S-adenosyl-L-methionine = 5-methylcytidine(967) in 16S rRNA + S-adenosyl-L-homocysteine + H(+)</text>
        <dbReference type="Rhea" id="RHEA:42748"/>
        <dbReference type="Rhea" id="RHEA-COMP:10219"/>
        <dbReference type="Rhea" id="RHEA-COMP:10220"/>
        <dbReference type="ChEBI" id="CHEBI:15378"/>
        <dbReference type="ChEBI" id="CHEBI:57856"/>
        <dbReference type="ChEBI" id="CHEBI:59789"/>
        <dbReference type="ChEBI" id="CHEBI:74483"/>
        <dbReference type="ChEBI" id="CHEBI:82748"/>
        <dbReference type="EC" id="2.1.1.176"/>
    </reaction>
</comment>
<evidence type="ECO:0000256" key="3">
    <source>
        <dbReference type="ARBA" id="ARBA00007494"/>
    </source>
</evidence>
<keyword evidence="5" id="KW-0963">Cytoplasm</keyword>
<evidence type="ECO:0000259" key="14">
    <source>
        <dbReference type="PROSITE" id="PS51686"/>
    </source>
</evidence>
<sequence length="461" mass="51011">MAAFRALRAVIQRSVALPDSLYSVRTDVPDRRDRALLNEIVTGTLRRLNALDYLIVHFADRPLLKLDPVVRDVLRISIYQLLHLDRVPPSAVVNDAVNITRTEGPNRAAGLTNAVLRALLRALPNLPLPEEPKESELAAVSEVQFSGWPAHLRQRALQFISISHSHPDWLVERWLARYGYSATLAWTKFNNEPASLTLRANTLHTTSAALVSRFRENSIVAEPLRYGRDGLSIAAGKQFLPDLTSSRDFFVQAEASQLIPPLVQAGAGMTILDACAAPGGKTLALASAMANQGTLVAGDFSQARLNLLAHTVTRLGASVVKPVAHDLSRNAPFGAIFDRVLVDVPCSGLGTVQRDPDIRWRRKLNDIQRMADRQIKMLRVAATTVRSGGRLVYATCSGEPEENERVVENFLDSETKFHVEDLRTLDDTSHFGPILNEAGYLRTYPHLHRLDAFFAASFKRT</sequence>
<gene>
    <name evidence="15" type="ORF">METZ01_LOCUS34802</name>
</gene>
<dbReference type="InterPro" id="IPR049560">
    <property type="entry name" value="MeTrfase_RsmB-F_NOP2_cat"/>
</dbReference>
<keyword evidence="7" id="KW-0489">Methyltransferase</keyword>
<dbReference type="InterPro" id="IPR018314">
    <property type="entry name" value="RsmB/NOL1/NOP2-like_CS"/>
</dbReference>
<keyword evidence="6" id="KW-0698">rRNA processing</keyword>
<organism evidence="15">
    <name type="scientific">marine metagenome</name>
    <dbReference type="NCBI Taxonomy" id="408172"/>
    <lineage>
        <taxon>unclassified sequences</taxon>
        <taxon>metagenomes</taxon>
        <taxon>ecological metagenomes</taxon>
    </lineage>
</organism>
<dbReference type="GO" id="GO:0006355">
    <property type="term" value="P:regulation of DNA-templated transcription"/>
    <property type="evidence" value="ECO:0007669"/>
    <property type="project" value="InterPro"/>
</dbReference>
<dbReference type="PANTHER" id="PTHR22807:SF61">
    <property type="entry name" value="NOL1_NOP2_SUN FAMILY PROTEIN _ ANTITERMINATION NUSB DOMAIN-CONTAINING PROTEIN"/>
    <property type="match status" value="1"/>
</dbReference>
<dbReference type="EC" id="2.1.1.176" evidence="4"/>
<evidence type="ECO:0000256" key="9">
    <source>
        <dbReference type="ARBA" id="ARBA00022691"/>
    </source>
</evidence>
<comment type="subcellular location">
    <subcellularLocation>
        <location evidence="2">Cytoplasm</location>
    </subcellularLocation>
</comment>
<dbReference type="SUPFAM" id="SSF53335">
    <property type="entry name" value="S-adenosyl-L-methionine-dependent methyltransferases"/>
    <property type="match status" value="1"/>
</dbReference>
<evidence type="ECO:0000256" key="13">
    <source>
        <dbReference type="ARBA" id="ARBA00047283"/>
    </source>
</evidence>
<dbReference type="NCBIfam" id="NF011494">
    <property type="entry name" value="PRK14902.1"/>
    <property type="match status" value="1"/>
</dbReference>
<dbReference type="PROSITE" id="PS51686">
    <property type="entry name" value="SAM_MT_RSMB_NOP"/>
    <property type="match status" value="1"/>
</dbReference>
<proteinExistence type="inferred from homology"/>
<dbReference type="Gene3D" id="3.40.50.150">
    <property type="entry name" value="Vaccinia Virus protein VP39"/>
    <property type="match status" value="1"/>
</dbReference>
<comment type="function">
    <text evidence="1">Specifically methylates the cytosine at position 967 (m5C967) of 16S rRNA.</text>
</comment>
<evidence type="ECO:0000256" key="8">
    <source>
        <dbReference type="ARBA" id="ARBA00022679"/>
    </source>
</evidence>
<dbReference type="InterPro" id="IPR006027">
    <property type="entry name" value="NusB_RsmB_TIM44"/>
</dbReference>
<dbReference type="CDD" id="cd02440">
    <property type="entry name" value="AdoMet_MTases"/>
    <property type="match status" value="1"/>
</dbReference>
<dbReference type="Pfam" id="PF22458">
    <property type="entry name" value="RsmF-B_ferredox"/>
    <property type="match status" value="1"/>
</dbReference>
<dbReference type="Gene3D" id="3.30.70.1170">
    <property type="entry name" value="Sun protein, domain 3"/>
    <property type="match status" value="1"/>
</dbReference>
<dbReference type="SUPFAM" id="SSF48013">
    <property type="entry name" value="NusB-like"/>
    <property type="match status" value="1"/>
</dbReference>
<keyword evidence="9" id="KW-0949">S-adenosyl-L-methionine</keyword>
<evidence type="ECO:0000256" key="1">
    <source>
        <dbReference type="ARBA" id="ARBA00002724"/>
    </source>
</evidence>
<dbReference type="PROSITE" id="PS01153">
    <property type="entry name" value="NOL1_NOP2_SUN"/>
    <property type="match status" value="1"/>
</dbReference>
<feature type="domain" description="SAM-dependent MTase RsmB/NOP-type" evidence="14">
    <location>
        <begin position="186"/>
        <end position="461"/>
    </location>
</feature>
<dbReference type="PRINTS" id="PR02008">
    <property type="entry name" value="RCMTFAMILY"/>
</dbReference>
<keyword evidence="8" id="KW-0808">Transferase</keyword>
<evidence type="ECO:0000256" key="11">
    <source>
        <dbReference type="ARBA" id="ARBA00030399"/>
    </source>
</evidence>
<dbReference type="InterPro" id="IPR001678">
    <property type="entry name" value="MeTrfase_RsmB-F_NOP2_dom"/>
</dbReference>
<name>A0A381QTB6_9ZZZZ</name>
<evidence type="ECO:0000256" key="6">
    <source>
        <dbReference type="ARBA" id="ARBA00022552"/>
    </source>
</evidence>
<evidence type="ECO:0000313" key="15">
    <source>
        <dbReference type="EMBL" id="SUZ81948.1"/>
    </source>
</evidence>
<dbReference type="Gene3D" id="1.10.940.10">
    <property type="entry name" value="NusB-like"/>
    <property type="match status" value="1"/>
</dbReference>
<dbReference type="InterPro" id="IPR023267">
    <property type="entry name" value="RCMT"/>
</dbReference>
<dbReference type="GO" id="GO:0008649">
    <property type="term" value="F:rRNA methyltransferase activity"/>
    <property type="evidence" value="ECO:0007669"/>
    <property type="project" value="InterPro"/>
</dbReference>
<reference evidence="15" key="1">
    <citation type="submission" date="2018-05" db="EMBL/GenBank/DDBJ databases">
        <authorList>
            <person name="Lanie J.A."/>
            <person name="Ng W.-L."/>
            <person name="Kazmierczak K.M."/>
            <person name="Andrzejewski T.M."/>
            <person name="Davidsen T.M."/>
            <person name="Wayne K.J."/>
            <person name="Tettelin H."/>
            <person name="Glass J.I."/>
            <person name="Rusch D."/>
            <person name="Podicherti R."/>
            <person name="Tsui H.-C.T."/>
            <person name="Winkler M.E."/>
        </authorList>
    </citation>
    <scope>NUCLEOTIDE SEQUENCE</scope>
</reference>
<dbReference type="GO" id="GO:0005737">
    <property type="term" value="C:cytoplasm"/>
    <property type="evidence" value="ECO:0007669"/>
    <property type="project" value="UniProtKB-SubCell"/>
</dbReference>
<dbReference type="PANTHER" id="PTHR22807">
    <property type="entry name" value="NOP2 YEAST -RELATED NOL1/NOP2/FMU SUN DOMAIN-CONTAINING"/>
    <property type="match status" value="1"/>
</dbReference>
<accession>A0A381QTB6</accession>
<dbReference type="InterPro" id="IPR029063">
    <property type="entry name" value="SAM-dependent_MTases_sf"/>
</dbReference>
<dbReference type="GO" id="GO:0003723">
    <property type="term" value="F:RNA binding"/>
    <property type="evidence" value="ECO:0007669"/>
    <property type="project" value="UniProtKB-KW"/>
</dbReference>
<dbReference type="InterPro" id="IPR054728">
    <property type="entry name" value="RsmB-like_ferredoxin"/>
</dbReference>
<dbReference type="Pfam" id="PF01189">
    <property type="entry name" value="Methyltr_RsmB-F"/>
    <property type="match status" value="1"/>
</dbReference>
<dbReference type="InterPro" id="IPR035926">
    <property type="entry name" value="NusB-like_sf"/>
</dbReference>
<dbReference type="Pfam" id="PF01029">
    <property type="entry name" value="NusB"/>
    <property type="match status" value="1"/>
</dbReference>
<comment type="similarity">
    <text evidence="3">Belongs to the class I-like SAM-binding methyltransferase superfamily. RsmB/NOP family.</text>
</comment>
<evidence type="ECO:0000256" key="2">
    <source>
        <dbReference type="ARBA" id="ARBA00004496"/>
    </source>
</evidence>
<dbReference type="EMBL" id="UINC01001484">
    <property type="protein sequence ID" value="SUZ81948.1"/>
    <property type="molecule type" value="Genomic_DNA"/>
</dbReference>